<evidence type="ECO:0000256" key="6">
    <source>
        <dbReference type="SAM" id="MobiDB-lite"/>
    </source>
</evidence>
<feature type="compositionally biased region" description="Polar residues" evidence="6">
    <location>
        <begin position="296"/>
        <end position="311"/>
    </location>
</feature>
<dbReference type="Proteomes" id="UP000799444">
    <property type="component" value="Unassembled WGS sequence"/>
</dbReference>
<evidence type="ECO:0000313" key="9">
    <source>
        <dbReference type="EMBL" id="KAF2730897.1"/>
    </source>
</evidence>
<evidence type="ECO:0000313" key="10">
    <source>
        <dbReference type="Proteomes" id="UP000799444"/>
    </source>
</evidence>
<feature type="transmembrane region" description="Helical" evidence="7">
    <location>
        <begin position="226"/>
        <end position="247"/>
    </location>
</feature>
<evidence type="ECO:0000256" key="2">
    <source>
        <dbReference type="ARBA" id="ARBA00022692"/>
    </source>
</evidence>
<dbReference type="InterPro" id="IPR052337">
    <property type="entry name" value="SAT4-like"/>
</dbReference>
<keyword evidence="2 7" id="KW-0812">Transmembrane</keyword>
<dbReference type="PANTHER" id="PTHR33048">
    <property type="entry name" value="PTH11-LIKE INTEGRAL MEMBRANE PROTEIN (AFU_ORTHOLOGUE AFUA_5G11245)"/>
    <property type="match status" value="1"/>
</dbReference>
<gene>
    <name evidence="9" type="ORF">EJ04DRAFT_499707</name>
</gene>
<evidence type="ECO:0000256" key="5">
    <source>
        <dbReference type="ARBA" id="ARBA00038359"/>
    </source>
</evidence>
<keyword evidence="3 7" id="KW-1133">Transmembrane helix</keyword>
<name>A0A9P4QTX4_9PLEO</name>
<feature type="region of interest" description="Disordered" evidence="6">
    <location>
        <begin position="296"/>
        <end position="323"/>
    </location>
</feature>
<dbReference type="EMBL" id="ML996207">
    <property type="protein sequence ID" value="KAF2730897.1"/>
    <property type="molecule type" value="Genomic_DNA"/>
</dbReference>
<evidence type="ECO:0000256" key="3">
    <source>
        <dbReference type="ARBA" id="ARBA00022989"/>
    </source>
</evidence>
<dbReference type="GO" id="GO:0016020">
    <property type="term" value="C:membrane"/>
    <property type="evidence" value="ECO:0007669"/>
    <property type="project" value="UniProtKB-SubCell"/>
</dbReference>
<organism evidence="9 10">
    <name type="scientific">Polyplosphaeria fusca</name>
    <dbReference type="NCBI Taxonomy" id="682080"/>
    <lineage>
        <taxon>Eukaryota</taxon>
        <taxon>Fungi</taxon>
        <taxon>Dikarya</taxon>
        <taxon>Ascomycota</taxon>
        <taxon>Pezizomycotina</taxon>
        <taxon>Dothideomycetes</taxon>
        <taxon>Pleosporomycetidae</taxon>
        <taxon>Pleosporales</taxon>
        <taxon>Tetraplosphaeriaceae</taxon>
        <taxon>Polyplosphaeria</taxon>
    </lineage>
</organism>
<sequence>MSVSVGGFQVDTSSFDFTNHTSRVWAVRTTNLVLIVLVSAFVALRLFVRVCIVGKVFTDDATGRGLGTHVYLLPITKIFETVKDCIQVSIIASYLRFIQDQRFRMCMYVTAVIIAGLWFTGVFVAIFQCTPVQAAWDFTIPNRKCINFIGYLYASSAVTVATDLVLCFLPLPYLWRLQMPLKQRVILCMLFAGGAGACIASIWRIAKLETLRSMDLTFQCVPCLNLSVIECSIGIVCVSIPSLRPLAVRLWPKDFRNSGEGSRNTPRTFSYAKRSERSEYELESCFEDDTCDANNQGKTEIHNESMTTNDQGRGPTNVEECSP</sequence>
<reference evidence="9" key="1">
    <citation type="journal article" date="2020" name="Stud. Mycol.">
        <title>101 Dothideomycetes genomes: a test case for predicting lifestyles and emergence of pathogens.</title>
        <authorList>
            <person name="Haridas S."/>
            <person name="Albert R."/>
            <person name="Binder M."/>
            <person name="Bloem J."/>
            <person name="Labutti K."/>
            <person name="Salamov A."/>
            <person name="Andreopoulos B."/>
            <person name="Baker S."/>
            <person name="Barry K."/>
            <person name="Bills G."/>
            <person name="Bluhm B."/>
            <person name="Cannon C."/>
            <person name="Castanera R."/>
            <person name="Culley D."/>
            <person name="Daum C."/>
            <person name="Ezra D."/>
            <person name="Gonzalez J."/>
            <person name="Henrissat B."/>
            <person name="Kuo A."/>
            <person name="Liang C."/>
            <person name="Lipzen A."/>
            <person name="Lutzoni F."/>
            <person name="Magnuson J."/>
            <person name="Mondo S."/>
            <person name="Nolan M."/>
            <person name="Ohm R."/>
            <person name="Pangilinan J."/>
            <person name="Park H.-J."/>
            <person name="Ramirez L."/>
            <person name="Alfaro M."/>
            <person name="Sun H."/>
            <person name="Tritt A."/>
            <person name="Yoshinaga Y."/>
            <person name="Zwiers L.-H."/>
            <person name="Turgeon B."/>
            <person name="Goodwin S."/>
            <person name="Spatafora J."/>
            <person name="Crous P."/>
            <person name="Grigoriev I."/>
        </authorList>
    </citation>
    <scope>NUCLEOTIDE SEQUENCE</scope>
    <source>
        <strain evidence="9">CBS 125425</strain>
    </source>
</reference>
<dbReference type="Pfam" id="PF20684">
    <property type="entry name" value="Fung_rhodopsin"/>
    <property type="match status" value="1"/>
</dbReference>
<feature type="domain" description="Rhodopsin" evidence="8">
    <location>
        <begin position="78"/>
        <end position="248"/>
    </location>
</feature>
<accession>A0A9P4QTX4</accession>
<dbReference type="OrthoDB" id="5278984at2759"/>
<comment type="caution">
    <text evidence="9">The sequence shown here is derived from an EMBL/GenBank/DDBJ whole genome shotgun (WGS) entry which is preliminary data.</text>
</comment>
<dbReference type="AlphaFoldDB" id="A0A9P4QTX4"/>
<evidence type="ECO:0000259" key="8">
    <source>
        <dbReference type="Pfam" id="PF20684"/>
    </source>
</evidence>
<dbReference type="InterPro" id="IPR049326">
    <property type="entry name" value="Rhodopsin_dom_fungi"/>
</dbReference>
<evidence type="ECO:0000256" key="4">
    <source>
        <dbReference type="ARBA" id="ARBA00023136"/>
    </source>
</evidence>
<feature type="transmembrane region" description="Helical" evidence="7">
    <location>
        <begin position="185"/>
        <end position="206"/>
    </location>
</feature>
<dbReference type="PANTHER" id="PTHR33048:SF131">
    <property type="entry name" value="INTEGRAL MEMBRANE PROTEIN"/>
    <property type="match status" value="1"/>
</dbReference>
<evidence type="ECO:0000256" key="7">
    <source>
        <dbReference type="SAM" id="Phobius"/>
    </source>
</evidence>
<comment type="subcellular location">
    <subcellularLocation>
        <location evidence="1">Membrane</location>
        <topology evidence="1">Multi-pass membrane protein</topology>
    </subcellularLocation>
</comment>
<feature type="transmembrane region" description="Helical" evidence="7">
    <location>
        <begin position="105"/>
        <end position="128"/>
    </location>
</feature>
<keyword evidence="10" id="KW-1185">Reference proteome</keyword>
<proteinExistence type="inferred from homology"/>
<protein>
    <recommendedName>
        <fullName evidence="8">Rhodopsin domain-containing protein</fullName>
    </recommendedName>
</protein>
<evidence type="ECO:0000256" key="1">
    <source>
        <dbReference type="ARBA" id="ARBA00004141"/>
    </source>
</evidence>
<feature type="transmembrane region" description="Helical" evidence="7">
    <location>
        <begin position="148"/>
        <end position="173"/>
    </location>
</feature>
<keyword evidence="4 7" id="KW-0472">Membrane</keyword>
<comment type="similarity">
    <text evidence="5">Belongs to the SAT4 family.</text>
</comment>
<feature type="transmembrane region" description="Helical" evidence="7">
    <location>
        <begin position="25"/>
        <end position="48"/>
    </location>
</feature>